<name>A0A8X7P6V0_BRACI</name>
<keyword evidence="4" id="KW-1185">Reference proteome</keyword>
<comment type="caution">
    <text evidence="3">The sequence shown here is derived from an EMBL/GenBank/DDBJ whole genome shotgun (WGS) entry which is preliminary data.</text>
</comment>
<evidence type="ECO:0000259" key="2">
    <source>
        <dbReference type="Pfam" id="PF23404"/>
    </source>
</evidence>
<proteinExistence type="predicted"/>
<dbReference type="InterPro" id="IPR056615">
    <property type="entry name" value="FAZ1_C"/>
</dbReference>
<feature type="domain" description="FAZ1 C-terminal region" evidence="2">
    <location>
        <begin position="3"/>
        <end position="28"/>
    </location>
</feature>
<evidence type="ECO:0000313" key="4">
    <source>
        <dbReference type="Proteomes" id="UP000886595"/>
    </source>
</evidence>
<dbReference type="Proteomes" id="UP000886595">
    <property type="component" value="Unassembled WGS sequence"/>
</dbReference>
<dbReference type="Pfam" id="PF23404">
    <property type="entry name" value="FAZ1_C"/>
    <property type="match status" value="1"/>
</dbReference>
<protein>
    <recommendedName>
        <fullName evidence="2">FAZ1 C-terminal region domain-containing protein</fullName>
    </recommendedName>
</protein>
<accession>A0A8X7P6V0</accession>
<dbReference type="AlphaFoldDB" id="A0A8X7P6V0"/>
<organism evidence="3 4">
    <name type="scientific">Brassica carinata</name>
    <name type="common">Ethiopian mustard</name>
    <name type="synonym">Abyssinian cabbage</name>
    <dbReference type="NCBI Taxonomy" id="52824"/>
    <lineage>
        <taxon>Eukaryota</taxon>
        <taxon>Viridiplantae</taxon>
        <taxon>Streptophyta</taxon>
        <taxon>Embryophyta</taxon>
        <taxon>Tracheophyta</taxon>
        <taxon>Spermatophyta</taxon>
        <taxon>Magnoliopsida</taxon>
        <taxon>eudicotyledons</taxon>
        <taxon>Gunneridae</taxon>
        <taxon>Pentapetalae</taxon>
        <taxon>rosids</taxon>
        <taxon>malvids</taxon>
        <taxon>Brassicales</taxon>
        <taxon>Brassicaceae</taxon>
        <taxon>Brassiceae</taxon>
        <taxon>Brassica</taxon>
    </lineage>
</organism>
<feature type="region of interest" description="Disordered" evidence="1">
    <location>
        <begin position="1"/>
        <end position="58"/>
    </location>
</feature>
<gene>
    <name evidence="3" type="ORF">Bca52824_085939</name>
</gene>
<dbReference type="EMBL" id="JAAMPC010000017">
    <property type="protein sequence ID" value="KAG2246311.1"/>
    <property type="molecule type" value="Genomic_DNA"/>
</dbReference>
<reference evidence="3 4" key="1">
    <citation type="submission" date="2020-02" db="EMBL/GenBank/DDBJ databases">
        <authorList>
            <person name="Ma Q."/>
            <person name="Huang Y."/>
            <person name="Song X."/>
            <person name="Pei D."/>
        </authorList>
    </citation>
    <scope>NUCLEOTIDE SEQUENCE [LARGE SCALE GENOMIC DNA]</scope>
    <source>
        <strain evidence="3">Sxm20200214</strain>
        <tissue evidence="3">Leaf</tissue>
    </source>
</reference>
<evidence type="ECO:0000313" key="3">
    <source>
        <dbReference type="EMBL" id="KAG2246311.1"/>
    </source>
</evidence>
<evidence type="ECO:0000256" key="1">
    <source>
        <dbReference type="SAM" id="MobiDB-lite"/>
    </source>
</evidence>
<sequence>MISEPEKMISEPEKMIPEPEKMISEPEKMIPDRDDSAGEGLKIPEPETTRFEESRVKK</sequence>